<dbReference type="AlphaFoldDB" id="A0A8S1DCD7"/>
<feature type="compositionally biased region" description="Basic and acidic residues" evidence="1">
    <location>
        <begin position="23"/>
        <end position="37"/>
    </location>
</feature>
<organism evidence="2 3">
    <name type="scientific">Cloeon dipterum</name>
    <dbReference type="NCBI Taxonomy" id="197152"/>
    <lineage>
        <taxon>Eukaryota</taxon>
        <taxon>Metazoa</taxon>
        <taxon>Ecdysozoa</taxon>
        <taxon>Arthropoda</taxon>
        <taxon>Hexapoda</taxon>
        <taxon>Insecta</taxon>
        <taxon>Pterygota</taxon>
        <taxon>Palaeoptera</taxon>
        <taxon>Ephemeroptera</taxon>
        <taxon>Pisciforma</taxon>
        <taxon>Baetidae</taxon>
        <taxon>Cloeon</taxon>
    </lineage>
</organism>
<protein>
    <submittedName>
        <fullName evidence="2">Uncharacterized protein</fullName>
    </submittedName>
</protein>
<name>A0A8S1DCD7_9INSE</name>
<proteinExistence type="predicted"/>
<dbReference type="EMBL" id="CADEPI010000144">
    <property type="protein sequence ID" value="CAB3377361.1"/>
    <property type="molecule type" value="Genomic_DNA"/>
</dbReference>
<evidence type="ECO:0000256" key="1">
    <source>
        <dbReference type="SAM" id="MobiDB-lite"/>
    </source>
</evidence>
<evidence type="ECO:0000313" key="2">
    <source>
        <dbReference type="EMBL" id="CAB3377361.1"/>
    </source>
</evidence>
<reference evidence="2 3" key="1">
    <citation type="submission" date="2020-04" db="EMBL/GenBank/DDBJ databases">
        <authorList>
            <person name="Alioto T."/>
            <person name="Alioto T."/>
            <person name="Gomez Garrido J."/>
        </authorList>
    </citation>
    <scope>NUCLEOTIDE SEQUENCE [LARGE SCALE GENOMIC DNA]</scope>
</reference>
<comment type="caution">
    <text evidence="2">The sequence shown here is derived from an EMBL/GenBank/DDBJ whole genome shotgun (WGS) entry which is preliminary data.</text>
</comment>
<accession>A0A8S1DCD7</accession>
<keyword evidence="3" id="KW-1185">Reference proteome</keyword>
<evidence type="ECO:0000313" key="3">
    <source>
        <dbReference type="Proteomes" id="UP000494165"/>
    </source>
</evidence>
<gene>
    <name evidence="2" type="ORF">CLODIP_2_CD13939</name>
</gene>
<sequence>MAQNFPAGVTRHVERAQSQVPHARPETPRHVTHNHDEDCSDDESDEVRSGHSDPEKVTADLAAVKMAPTLLDCPAEATDVAGPCDPGAISERVLVD</sequence>
<dbReference type="Proteomes" id="UP000494165">
    <property type="component" value="Unassembled WGS sequence"/>
</dbReference>
<feature type="region of interest" description="Disordered" evidence="1">
    <location>
        <begin position="1"/>
        <end position="54"/>
    </location>
</feature>